<dbReference type="GO" id="GO:0005634">
    <property type="term" value="C:nucleus"/>
    <property type="evidence" value="ECO:0007669"/>
    <property type="project" value="TreeGrafter"/>
</dbReference>
<dbReference type="SUPFAM" id="SSF48019">
    <property type="entry name" value="post-AAA+ oligomerization domain-like"/>
    <property type="match status" value="1"/>
</dbReference>
<dbReference type="Gene3D" id="3.40.50.300">
    <property type="entry name" value="P-loop containing nucleotide triphosphate hydrolases"/>
    <property type="match status" value="1"/>
</dbReference>
<proteinExistence type="predicted"/>
<protein>
    <recommendedName>
        <fullName evidence="4">AAA+ ATPase domain-containing protein</fullName>
    </recommendedName>
</protein>
<dbReference type="GO" id="GO:0006261">
    <property type="term" value="P:DNA-templated DNA replication"/>
    <property type="evidence" value="ECO:0007669"/>
    <property type="project" value="TreeGrafter"/>
</dbReference>
<dbReference type="GO" id="GO:0005524">
    <property type="term" value="F:ATP binding"/>
    <property type="evidence" value="ECO:0007669"/>
    <property type="project" value="UniProtKB-KW"/>
</dbReference>
<dbReference type="Pfam" id="PF00004">
    <property type="entry name" value="AAA"/>
    <property type="match status" value="1"/>
</dbReference>
<evidence type="ECO:0000313" key="5">
    <source>
        <dbReference type="EMBL" id="QHU00601.1"/>
    </source>
</evidence>
<dbReference type="Gene3D" id="1.10.8.60">
    <property type="match status" value="1"/>
</dbReference>
<dbReference type="SUPFAM" id="SSF52540">
    <property type="entry name" value="P-loop containing nucleoside triphosphate hydrolases"/>
    <property type="match status" value="1"/>
</dbReference>
<dbReference type="PANTHER" id="PTHR11669">
    <property type="entry name" value="REPLICATION FACTOR C / DNA POLYMERASE III GAMMA-TAU SUBUNIT"/>
    <property type="match status" value="1"/>
</dbReference>
<dbReference type="GO" id="GO:0016887">
    <property type="term" value="F:ATP hydrolysis activity"/>
    <property type="evidence" value="ECO:0007669"/>
    <property type="project" value="InterPro"/>
</dbReference>
<dbReference type="Gene3D" id="1.20.272.10">
    <property type="match status" value="1"/>
</dbReference>
<dbReference type="InterPro" id="IPR013748">
    <property type="entry name" value="Rep_factorC_C"/>
</dbReference>
<dbReference type="GO" id="GO:0005663">
    <property type="term" value="C:DNA replication factor C complex"/>
    <property type="evidence" value="ECO:0007669"/>
    <property type="project" value="TreeGrafter"/>
</dbReference>
<dbReference type="InterPro" id="IPR050238">
    <property type="entry name" value="DNA_Rep/Repair_Clamp_Loader"/>
</dbReference>
<organism evidence="5">
    <name type="scientific">viral metagenome</name>
    <dbReference type="NCBI Taxonomy" id="1070528"/>
    <lineage>
        <taxon>unclassified sequences</taxon>
        <taxon>metagenomes</taxon>
        <taxon>organismal metagenomes</taxon>
    </lineage>
</organism>
<dbReference type="InterPro" id="IPR003959">
    <property type="entry name" value="ATPase_AAA_core"/>
</dbReference>
<dbReference type="GO" id="GO:0006281">
    <property type="term" value="P:DNA repair"/>
    <property type="evidence" value="ECO:0007669"/>
    <property type="project" value="TreeGrafter"/>
</dbReference>
<evidence type="ECO:0000256" key="2">
    <source>
        <dbReference type="ARBA" id="ARBA00022741"/>
    </source>
</evidence>
<dbReference type="SMART" id="SM00382">
    <property type="entry name" value="AAA"/>
    <property type="match status" value="1"/>
</dbReference>
<evidence type="ECO:0000256" key="1">
    <source>
        <dbReference type="ARBA" id="ARBA00022705"/>
    </source>
</evidence>
<dbReference type="InterPro" id="IPR008921">
    <property type="entry name" value="DNA_pol3_clamp-load_cplx_C"/>
</dbReference>
<accession>A0A6C0J779</accession>
<keyword evidence="2" id="KW-0547">Nucleotide-binding</keyword>
<evidence type="ECO:0000259" key="4">
    <source>
        <dbReference type="SMART" id="SM00382"/>
    </source>
</evidence>
<dbReference type="EMBL" id="MN740328">
    <property type="protein sequence ID" value="QHU00601.1"/>
    <property type="molecule type" value="Genomic_DNA"/>
</dbReference>
<dbReference type="AlphaFoldDB" id="A0A6C0J779"/>
<name>A0A6C0J779_9ZZZZ</name>
<sequence>MTDIQELPWIEKYRPLSLDEIVDHDDKIRTLKSLVDNNELTHLLLVGPPGTGKTSMVINLARYIYGKKYKNFITDINSSSERGIDTIRNQVIQFVQRRSNKVKLVILDEADALTNEAQNALKSVIEKHSKVVRFCLICNDGNKITPALQSRCTKLIFSHLNRDSIKVRVKQIVLAEKMLITKDAIDCLVNIETDFRQILNILQGMNTYHKSLNKRIESKDIYSYLGKPSVKNINAVIHSLFNDSLEQSIETITDMQLSGSINLLDLIDDINKSVIKLSLKPELKALIFITLSDIEAKILLGCNKSMLICLLASTFLKVRNDVSIK</sequence>
<dbReference type="Pfam" id="PF08542">
    <property type="entry name" value="Rep_fac_C"/>
    <property type="match status" value="1"/>
</dbReference>
<dbReference type="InterPro" id="IPR027417">
    <property type="entry name" value="P-loop_NTPase"/>
</dbReference>
<dbReference type="InterPro" id="IPR003593">
    <property type="entry name" value="AAA+_ATPase"/>
</dbReference>
<reference evidence="5" key="1">
    <citation type="journal article" date="2020" name="Nature">
        <title>Giant virus diversity and host interactions through global metagenomics.</title>
        <authorList>
            <person name="Schulz F."/>
            <person name="Roux S."/>
            <person name="Paez-Espino D."/>
            <person name="Jungbluth S."/>
            <person name="Walsh D.A."/>
            <person name="Denef V.J."/>
            <person name="McMahon K.D."/>
            <person name="Konstantinidis K.T."/>
            <person name="Eloe-Fadrosh E.A."/>
            <person name="Kyrpides N.C."/>
            <person name="Woyke T."/>
        </authorList>
    </citation>
    <scope>NUCLEOTIDE SEQUENCE</scope>
    <source>
        <strain evidence="5">GVMAG-M-3300025860-20</strain>
    </source>
</reference>
<dbReference type="PANTHER" id="PTHR11669:SF9">
    <property type="entry name" value="REPLICATION FACTOR C SUBUNIT 5"/>
    <property type="match status" value="1"/>
</dbReference>
<dbReference type="CDD" id="cd00009">
    <property type="entry name" value="AAA"/>
    <property type="match status" value="1"/>
</dbReference>
<feature type="domain" description="AAA+ ATPase" evidence="4">
    <location>
        <begin position="39"/>
        <end position="163"/>
    </location>
</feature>
<keyword evidence="1" id="KW-0235">DNA replication</keyword>
<evidence type="ECO:0000256" key="3">
    <source>
        <dbReference type="ARBA" id="ARBA00022840"/>
    </source>
</evidence>
<dbReference type="GO" id="GO:0003677">
    <property type="term" value="F:DNA binding"/>
    <property type="evidence" value="ECO:0007669"/>
    <property type="project" value="InterPro"/>
</dbReference>
<dbReference type="GO" id="GO:0003689">
    <property type="term" value="F:DNA clamp loader activity"/>
    <property type="evidence" value="ECO:0007669"/>
    <property type="project" value="TreeGrafter"/>
</dbReference>
<keyword evidence="3" id="KW-0067">ATP-binding</keyword>